<dbReference type="GO" id="GO:0005886">
    <property type="term" value="C:plasma membrane"/>
    <property type="evidence" value="ECO:0007669"/>
    <property type="project" value="UniProtKB-SubCell"/>
</dbReference>
<dbReference type="InterPro" id="IPR038770">
    <property type="entry name" value="Na+/solute_symporter_sf"/>
</dbReference>
<dbReference type="InterPro" id="IPR002657">
    <property type="entry name" value="BilAc:Na_symport/Acr3"/>
</dbReference>
<evidence type="ECO:0000256" key="1">
    <source>
        <dbReference type="ARBA" id="ARBA00004651"/>
    </source>
</evidence>
<evidence type="ECO:0000256" key="3">
    <source>
        <dbReference type="ARBA" id="ARBA00022448"/>
    </source>
</evidence>
<sequence length="315" mass="34227">MGIKDLLGNSSFIMVLALILALIIGFPYRDMGSKIPLIVLAVMMTVSLSRISFSNLNPIKHKTSVLRALILGTLVASFIPLAASLFIDDPLYKAGLVFIGAAPFAASVVPLSFIMKGDVEHAARGTIIVYLLSIIYIPVIVKLFAGETVSILDVVGYVVILVLIPIILSRPVSRVKISTSSMQIFVNLCVAILIFVSVGSNKNIFESETSLLLIFMGIAVLRTFVLGLGLEYLEKKCGIAWEQRVPDVLMASYKNKGVAIALTMGLLPPAAAFPITASIIIEVCWVICMDRFLFTSKRREKEIRLESASTQSMDA</sequence>
<feature type="transmembrane region" description="Helical" evidence="8">
    <location>
        <begin position="12"/>
        <end position="29"/>
    </location>
</feature>
<feature type="transmembrane region" description="Helical" evidence="8">
    <location>
        <begin position="35"/>
        <end position="53"/>
    </location>
</feature>
<feature type="transmembrane region" description="Helical" evidence="8">
    <location>
        <begin position="211"/>
        <end position="233"/>
    </location>
</feature>
<evidence type="ECO:0000313" key="9">
    <source>
        <dbReference type="EMBL" id="TQS84764.1"/>
    </source>
</evidence>
<evidence type="ECO:0000256" key="5">
    <source>
        <dbReference type="ARBA" id="ARBA00022692"/>
    </source>
</evidence>
<dbReference type="GO" id="GO:0015105">
    <property type="term" value="F:arsenite transmembrane transporter activity"/>
    <property type="evidence" value="ECO:0007669"/>
    <property type="project" value="TreeGrafter"/>
</dbReference>
<dbReference type="EMBL" id="LVVT01000001">
    <property type="protein sequence ID" value="TQS84764.1"/>
    <property type="molecule type" value="Genomic_DNA"/>
</dbReference>
<feature type="transmembrane region" description="Helical" evidence="8">
    <location>
        <begin position="151"/>
        <end position="168"/>
    </location>
</feature>
<proteinExistence type="inferred from homology"/>
<comment type="caution">
    <text evidence="9">The sequence shown here is derived from an EMBL/GenBank/DDBJ whole genome shotgun (WGS) entry which is preliminary data.</text>
</comment>
<keyword evidence="5 8" id="KW-0812">Transmembrane</keyword>
<keyword evidence="4" id="KW-1003">Cell membrane</keyword>
<gene>
    <name evidence="9" type="ORF">A3207_01660</name>
</gene>
<keyword evidence="7 8" id="KW-0472">Membrane</keyword>
<feature type="transmembrane region" description="Helical" evidence="8">
    <location>
        <begin position="127"/>
        <end position="145"/>
    </location>
</feature>
<keyword evidence="3" id="KW-0813">Transport</keyword>
<feature type="transmembrane region" description="Helical" evidence="8">
    <location>
        <begin position="65"/>
        <end position="87"/>
    </location>
</feature>
<evidence type="ECO:0000256" key="4">
    <source>
        <dbReference type="ARBA" id="ARBA00022475"/>
    </source>
</evidence>
<reference evidence="9" key="1">
    <citation type="submission" date="2016-03" db="EMBL/GenBank/DDBJ databases">
        <authorList>
            <person name="Borrel G."/>
            <person name="Mccann A."/>
            <person name="O'Toole P.W."/>
        </authorList>
    </citation>
    <scope>NUCLEOTIDE SEQUENCE</scope>
    <source>
        <strain evidence="9">183</strain>
    </source>
</reference>
<dbReference type="AlphaFoldDB" id="A0A8J8PES2"/>
<evidence type="ECO:0000256" key="2">
    <source>
        <dbReference type="ARBA" id="ARBA00010110"/>
    </source>
</evidence>
<dbReference type="PANTHER" id="PTHR43057">
    <property type="entry name" value="ARSENITE EFFLUX TRANSPORTER"/>
    <property type="match status" value="1"/>
</dbReference>
<dbReference type="OMA" id="RVTDILM"/>
<evidence type="ECO:0008006" key="11">
    <source>
        <dbReference type="Google" id="ProtNLM"/>
    </source>
</evidence>
<comment type="subcellular location">
    <subcellularLocation>
        <location evidence="1">Cell membrane</location>
        <topology evidence="1">Multi-pass membrane protein</topology>
    </subcellularLocation>
</comment>
<keyword evidence="6 8" id="KW-1133">Transmembrane helix</keyword>
<dbReference type="InterPro" id="IPR004706">
    <property type="entry name" value="Arsenical-R_Acr3"/>
</dbReference>
<comment type="similarity">
    <text evidence="2">Belongs to the arsenical resistance-3 (ACR3) (TC 2.A.59) family.</text>
</comment>
<evidence type="ECO:0000313" key="10">
    <source>
        <dbReference type="Proteomes" id="UP000752814"/>
    </source>
</evidence>
<dbReference type="GO" id="GO:0015104">
    <property type="term" value="F:antimonite transmembrane transporter activity"/>
    <property type="evidence" value="ECO:0007669"/>
    <property type="project" value="TreeGrafter"/>
</dbReference>
<protein>
    <recommendedName>
        <fullName evidence="11">Na+-dependent transporter</fullName>
    </recommendedName>
</protein>
<dbReference type="Pfam" id="PF01758">
    <property type="entry name" value="SBF"/>
    <property type="match status" value="1"/>
</dbReference>
<feature type="transmembrane region" description="Helical" evidence="8">
    <location>
        <begin position="93"/>
        <end position="115"/>
    </location>
</feature>
<organism evidence="9 10">
    <name type="scientific">Candidatus Methanomassiliicoccus intestinalis</name>
    <dbReference type="NCBI Taxonomy" id="1406512"/>
    <lineage>
        <taxon>Archaea</taxon>
        <taxon>Methanobacteriati</taxon>
        <taxon>Thermoplasmatota</taxon>
        <taxon>Thermoplasmata</taxon>
        <taxon>Methanomassiliicoccales</taxon>
        <taxon>Methanomassiliicoccaceae</taxon>
        <taxon>Methanomassiliicoccus</taxon>
    </lineage>
</organism>
<evidence type="ECO:0000256" key="6">
    <source>
        <dbReference type="ARBA" id="ARBA00022989"/>
    </source>
</evidence>
<name>A0A8J8PES2_9ARCH</name>
<evidence type="ECO:0000256" key="7">
    <source>
        <dbReference type="ARBA" id="ARBA00023136"/>
    </source>
</evidence>
<dbReference type="GeneID" id="41323210"/>
<dbReference type="Proteomes" id="UP000752814">
    <property type="component" value="Unassembled WGS sequence"/>
</dbReference>
<evidence type="ECO:0000256" key="8">
    <source>
        <dbReference type="SAM" id="Phobius"/>
    </source>
</evidence>
<dbReference type="GO" id="GO:0015297">
    <property type="term" value="F:antiporter activity"/>
    <property type="evidence" value="ECO:0007669"/>
    <property type="project" value="InterPro"/>
</dbReference>
<dbReference type="PANTHER" id="PTHR43057:SF1">
    <property type="entry name" value="ARSENICAL-RESISTANCE PROTEIN 3"/>
    <property type="match status" value="1"/>
</dbReference>
<dbReference type="Gene3D" id="1.20.1530.20">
    <property type="match status" value="1"/>
</dbReference>
<feature type="transmembrane region" description="Helical" evidence="8">
    <location>
        <begin position="180"/>
        <end position="199"/>
    </location>
</feature>
<dbReference type="RefSeq" id="WP_020448679.1">
    <property type="nucleotide sequence ID" value="NZ_CAYAYE010000015.1"/>
</dbReference>
<accession>A0A8J8PES2</accession>